<dbReference type="InterPro" id="IPR046350">
    <property type="entry name" value="Cystatin_sf"/>
</dbReference>
<feature type="chain" id="PRO_5042280692" description="Cystatin domain-containing protein" evidence="1">
    <location>
        <begin position="21"/>
        <end position="135"/>
    </location>
</feature>
<dbReference type="Gene3D" id="3.10.450.10">
    <property type="match status" value="1"/>
</dbReference>
<keyword evidence="3" id="KW-1185">Reference proteome</keyword>
<accession>A0AAD4N3D3</accession>
<feature type="signal peptide" evidence="1">
    <location>
        <begin position="1"/>
        <end position="20"/>
    </location>
</feature>
<comment type="caution">
    <text evidence="2">The sequence shown here is derived from an EMBL/GenBank/DDBJ whole genome shotgun (WGS) entry which is preliminary data.</text>
</comment>
<dbReference type="CDD" id="cd00042">
    <property type="entry name" value="CY"/>
    <property type="match status" value="1"/>
</dbReference>
<keyword evidence="1" id="KW-0732">Signal</keyword>
<dbReference type="InterPro" id="IPR000010">
    <property type="entry name" value="Cystatin_dom"/>
</dbReference>
<organism evidence="2 3">
    <name type="scientific">Ditylenchus destructor</name>
    <dbReference type="NCBI Taxonomy" id="166010"/>
    <lineage>
        <taxon>Eukaryota</taxon>
        <taxon>Metazoa</taxon>
        <taxon>Ecdysozoa</taxon>
        <taxon>Nematoda</taxon>
        <taxon>Chromadorea</taxon>
        <taxon>Rhabditida</taxon>
        <taxon>Tylenchina</taxon>
        <taxon>Tylenchomorpha</taxon>
        <taxon>Sphaerularioidea</taxon>
        <taxon>Anguinidae</taxon>
        <taxon>Anguininae</taxon>
        <taxon>Ditylenchus</taxon>
    </lineage>
</organism>
<dbReference type="AlphaFoldDB" id="A0AAD4N3D3"/>
<reference evidence="2" key="1">
    <citation type="submission" date="2022-01" db="EMBL/GenBank/DDBJ databases">
        <title>Genome Sequence Resource for Two Populations of Ditylenchus destructor, the Migratory Endoparasitic Phytonematode.</title>
        <authorList>
            <person name="Zhang H."/>
            <person name="Lin R."/>
            <person name="Xie B."/>
        </authorList>
    </citation>
    <scope>NUCLEOTIDE SEQUENCE</scope>
    <source>
        <strain evidence="2">BazhouSP</strain>
    </source>
</reference>
<dbReference type="SUPFAM" id="SSF54403">
    <property type="entry name" value="Cystatin/monellin"/>
    <property type="match status" value="1"/>
</dbReference>
<sequence length="135" mass="15105">MIRLNTILAIVVVIFAQVWAGDDGRDGSDVIVGGFEHVDSDDTHVKILTDLAVEDYNARSNSLFYQPLRVILDAKKGRGMPKDTYAIILSLGKSSCRKTAIEVLITEDLDGVVRDQIYYKDIPMEELTKPLKLHE</sequence>
<protein>
    <recommendedName>
        <fullName evidence="4">Cystatin domain-containing protein</fullName>
    </recommendedName>
</protein>
<evidence type="ECO:0000256" key="1">
    <source>
        <dbReference type="SAM" id="SignalP"/>
    </source>
</evidence>
<evidence type="ECO:0008006" key="4">
    <source>
        <dbReference type="Google" id="ProtNLM"/>
    </source>
</evidence>
<dbReference type="Proteomes" id="UP001201812">
    <property type="component" value="Unassembled WGS sequence"/>
</dbReference>
<gene>
    <name evidence="2" type="ORF">DdX_10049</name>
</gene>
<dbReference type="EMBL" id="JAKKPZ010000021">
    <property type="protein sequence ID" value="KAI1711587.1"/>
    <property type="molecule type" value="Genomic_DNA"/>
</dbReference>
<evidence type="ECO:0000313" key="3">
    <source>
        <dbReference type="Proteomes" id="UP001201812"/>
    </source>
</evidence>
<name>A0AAD4N3D3_9BILA</name>
<evidence type="ECO:0000313" key="2">
    <source>
        <dbReference type="EMBL" id="KAI1711587.1"/>
    </source>
</evidence>
<dbReference type="GO" id="GO:0004869">
    <property type="term" value="F:cysteine-type endopeptidase inhibitor activity"/>
    <property type="evidence" value="ECO:0007669"/>
    <property type="project" value="InterPro"/>
</dbReference>
<proteinExistence type="predicted"/>